<keyword evidence="3" id="KW-1185">Reference proteome</keyword>
<organism evidence="2 3">
    <name type="scientific">Mucilaginibacter mali</name>
    <dbReference type="NCBI Taxonomy" id="2740462"/>
    <lineage>
        <taxon>Bacteria</taxon>
        <taxon>Pseudomonadati</taxon>
        <taxon>Bacteroidota</taxon>
        <taxon>Sphingobacteriia</taxon>
        <taxon>Sphingobacteriales</taxon>
        <taxon>Sphingobacteriaceae</taxon>
        <taxon>Mucilaginibacter</taxon>
    </lineage>
</organism>
<evidence type="ECO:0000256" key="1">
    <source>
        <dbReference type="SAM" id="SignalP"/>
    </source>
</evidence>
<dbReference type="InterPro" id="IPR046495">
    <property type="entry name" value="DUF6588"/>
</dbReference>
<keyword evidence="1" id="KW-0732">Signal</keyword>
<dbReference type="Pfam" id="PF20230">
    <property type="entry name" value="DUF6588"/>
    <property type="match status" value="1"/>
</dbReference>
<feature type="signal peptide" evidence="1">
    <location>
        <begin position="1"/>
        <end position="22"/>
    </location>
</feature>
<name>A0A7D4TMG5_9SPHI</name>
<dbReference type="EMBL" id="CP054139">
    <property type="protein sequence ID" value="QKJ29134.1"/>
    <property type="molecule type" value="Genomic_DNA"/>
</dbReference>
<reference evidence="2 3" key="1">
    <citation type="submission" date="2020-05" db="EMBL/GenBank/DDBJ databases">
        <title>Mucilaginibacter mali sp. nov.</title>
        <authorList>
            <person name="Kim H.S."/>
            <person name="Lee K.C."/>
            <person name="Suh M.K."/>
            <person name="Kim J.-S."/>
            <person name="Han K.-I."/>
            <person name="Eom M.K."/>
            <person name="Shin Y.K."/>
            <person name="Lee J.-S."/>
        </authorList>
    </citation>
    <scope>NUCLEOTIDE SEQUENCE [LARGE SCALE GENOMIC DNA]</scope>
    <source>
        <strain evidence="2 3">G2-14</strain>
    </source>
</reference>
<evidence type="ECO:0000313" key="2">
    <source>
        <dbReference type="EMBL" id="QKJ29134.1"/>
    </source>
</evidence>
<protein>
    <recommendedName>
        <fullName evidence="4">Outer membrane protein beta-barrel domain-containing protein</fullName>
    </recommendedName>
</protein>
<proteinExistence type="predicted"/>
<sequence length="359" mass="38191">MKKLYSLIIAGVLVIPALKSYAQSSSSSNDDGFSQLIKSSPGDATKLLQAYAEPMFKGFGTGLNSGWNNTAATKKLLHFDLRISAAVAQVPTGDQTFDVTKIGLSNNLKPADPNKTIAPTFGNNNDVEGPKMNIMSDNGTTVVSSFTLPKGVFNYVPAPNIQLTIGLVHHTDLTIRTVPKINLGDDAGSVGMIGFGIKHDVIQDFAKKVPKPFDLALAVNYNRINYTKTLNVKPDAGSQPAAGQSSDFSNQRIEAHFGGVNVQAIISKKLLFFTPFLAVAYQTASTDLGVLGNYPIASTNPLAPNQYITVTDPVHINETSVSGMRADLGFQLNLAILRIYASASTGQYISANAGIGFGF</sequence>
<dbReference type="KEGG" id="mmab:HQ865_04980"/>
<dbReference type="RefSeq" id="WP_173413829.1">
    <property type="nucleotide sequence ID" value="NZ_CP054139.1"/>
</dbReference>
<gene>
    <name evidence="2" type="ORF">HQ865_04980</name>
</gene>
<feature type="chain" id="PRO_5028981219" description="Outer membrane protein beta-barrel domain-containing protein" evidence="1">
    <location>
        <begin position="23"/>
        <end position="359"/>
    </location>
</feature>
<dbReference type="AlphaFoldDB" id="A0A7D4TMG5"/>
<evidence type="ECO:0008006" key="4">
    <source>
        <dbReference type="Google" id="ProtNLM"/>
    </source>
</evidence>
<accession>A0A7D4TMG5</accession>
<evidence type="ECO:0000313" key="3">
    <source>
        <dbReference type="Proteomes" id="UP000505355"/>
    </source>
</evidence>
<dbReference type="Proteomes" id="UP000505355">
    <property type="component" value="Chromosome"/>
</dbReference>